<comment type="similarity">
    <text evidence="2">Belongs to the nitroreductase family.</text>
</comment>
<evidence type="ECO:0000313" key="7">
    <source>
        <dbReference type="EMBL" id="KGD73005.1"/>
    </source>
</evidence>
<dbReference type="InterPro" id="IPR000415">
    <property type="entry name" value="Nitroreductase-like"/>
</dbReference>
<dbReference type="AlphaFoldDB" id="A0A095VEA7"/>
<gene>
    <name evidence="7" type="ORF">HA49_12425</name>
</gene>
<dbReference type="STRING" id="642227.HA49_12425"/>
<dbReference type="PANTHER" id="PTHR43673:SF2">
    <property type="entry name" value="NITROREDUCTASE"/>
    <property type="match status" value="1"/>
</dbReference>
<keyword evidence="3" id="KW-0285">Flavoprotein</keyword>
<comment type="cofactor">
    <cofactor evidence="1">
        <name>FMN</name>
        <dbReference type="ChEBI" id="CHEBI:58210"/>
    </cofactor>
</comment>
<feature type="domain" description="Nitroreductase" evidence="6">
    <location>
        <begin position="13"/>
        <end position="201"/>
    </location>
</feature>
<accession>A0A095VEA7</accession>
<evidence type="ECO:0000256" key="1">
    <source>
        <dbReference type="ARBA" id="ARBA00001917"/>
    </source>
</evidence>
<dbReference type="SUPFAM" id="SSF55469">
    <property type="entry name" value="FMN-dependent nitroreductase-like"/>
    <property type="match status" value="1"/>
</dbReference>
<dbReference type="RefSeq" id="WP_038020661.1">
    <property type="nucleotide sequence ID" value="NZ_JPKR02000003.1"/>
</dbReference>
<proteinExistence type="inferred from homology"/>
<evidence type="ECO:0000313" key="8">
    <source>
        <dbReference type="Proteomes" id="UP000029577"/>
    </source>
</evidence>
<reference evidence="7" key="1">
    <citation type="submission" date="2014-12" db="EMBL/GenBank/DDBJ databases">
        <title>The draft genome of the Tatumella morbirosei type strain, LMG23360T isolated from pineapple rot.</title>
        <authorList>
            <person name="Smits T.H."/>
            <person name="Palmer M."/>
            <person name="Venter S.N."/>
            <person name="Duffy B."/>
            <person name="Steenkamp E.T."/>
            <person name="Chan W.Y."/>
            <person name="Coutinho T.A."/>
            <person name="Coetzee M.P."/>
            <person name="De Maayer P."/>
        </authorList>
    </citation>
    <scope>NUCLEOTIDE SEQUENCE [LARGE SCALE GENOMIC DNA]</scope>
    <source>
        <strain evidence="7">LMG 23360</strain>
    </source>
</reference>
<keyword evidence="4" id="KW-0288">FMN</keyword>
<name>A0A095VEA7_9GAMM</name>
<dbReference type="Pfam" id="PF00881">
    <property type="entry name" value="Nitroreductase"/>
    <property type="match status" value="1"/>
</dbReference>
<dbReference type="GO" id="GO:0016491">
    <property type="term" value="F:oxidoreductase activity"/>
    <property type="evidence" value="ECO:0007669"/>
    <property type="project" value="UniProtKB-KW"/>
</dbReference>
<dbReference type="EMBL" id="JPKR02000003">
    <property type="protein sequence ID" value="KGD73005.1"/>
    <property type="molecule type" value="Genomic_DNA"/>
</dbReference>
<evidence type="ECO:0000256" key="5">
    <source>
        <dbReference type="ARBA" id="ARBA00023002"/>
    </source>
</evidence>
<dbReference type="CDD" id="cd02136">
    <property type="entry name" value="PnbA_NfnB-like"/>
    <property type="match status" value="1"/>
</dbReference>
<evidence type="ECO:0000259" key="6">
    <source>
        <dbReference type="Pfam" id="PF00881"/>
    </source>
</evidence>
<dbReference type="OrthoDB" id="9784375at2"/>
<dbReference type="InterPro" id="IPR029479">
    <property type="entry name" value="Nitroreductase"/>
</dbReference>
<evidence type="ECO:0000256" key="3">
    <source>
        <dbReference type="ARBA" id="ARBA00022630"/>
    </source>
</evidence>
<dbReference type="eggNOG" id="COG0778">
    <property type="taxonomic scope" value="Bacteria"/>
</dbReference>
<sequence length="233" mass="25571">MQNSDNSLPAFLANRSSCRAFLPDPVKLSDVQIMLNAARSAPSGANLQPGAFHVYTGQPLASLTQQLSHIAQTTPVEKELYSYFPQPMSAILKQRQRDAGYALYQALGIEKRDIAGRRRQFDANYRFFDAPVGIVVTIQRDMGAGCFMDLGMALMNFFLTAGHLGYGCCGIGALANYGRHIHQWLQLPDEQLVVCGIALGKADPEAPVNQFRTGRAELEEFSTLHGFSAQEAE</sequence>
<evidence type="ECO:0000256" key="2">
    <source>
        <dbReference type="ARBA" id="ARBA00007118"/>
    </source>
</evidence>
<dbReference type="Proteomes" id="UP000029577">
    <property type="component" value="Unassembled WGS sequence"/>
</dbReference>
<evidence type="ECO:0000256" key="4">
    <source>
        <dbReference type="ARBA" id="ARBA00022643"/>
    </source>
</evidence>
<keyword evidence="8" id="KW-1185">Reference proteome</keyword>
<comment type="caution">
    <text evidence="7">The sequence shown here is derived from an EMBL/GenBank/DDBJ whole genome shotgun (WGS) entry which is preliminary data.</text>
</comment>
<keyword evidence="5" id="KW-0560">Oxidoreductase</keyword>
<dbReference type="PANTHER" id="PTHR43673">
    <property type="entry name" value="NAD(P)H NITROREDUCTASE YDGI-RELATED"/>
    <property type="match status" value="1"/>
</dbReference>
<protein>
    <submittedName>
        <fullName evidence="7">Oxidoreductase</fullName>
    </submittedName>
</protein>
<organism evidence="7 8">
    <name type="scientific">Tatumella morbirosei</name>
    <dbReference type="NCBI Taxonomy" id="642227"/>
    <lineage>
        <taxon>Bacteria</taxon>
        <taxon>Pseudomonadati</taxon>
        <taxon>Pseudomonadota</taxon>
        <taxon>Gammaproteobacteria</taxon>
        <taxon>Enterobacterales</taxon>
        <taxon>Erwiniaceae</taxon>
        <taxon>Tatumella</taxon>
    </lineage>
</organism>
<dbReference type="Gene3D" id="3.40.109.10">
    <property type="entry name" value="NADH Oxidase"/>
    <property type="match status" value="1"/>
</dbReference>